<keyword evidence="3" id="KW-1185">Reference proteome</keyword>
<evidence type="ECO:0000313" key="3">
    <source>
        <dbReference type="Proteomes" id="UP001162156"/>
    </source>
</evidence>
<accession>A0AAV8YN88</accession>
<dbReference type="Gene3D" id="2.30.29.30">
    <property type="entry name" value="Pleckstrin-homology domain (PH domain)/Phosphotyrosine-binding domain (PTB)"/>
    <property type="match status" value="1"/>
</dbReference>
<feature type="region of interest" description="Disordered" evidence="1">
    <location>
        <begin position="544"/>
        <end position="572"/>
    </location>
</feature>
<comment type="caution">
    <text evidence="2">The sequence shown here is derived from an EMBL/GenBank/DDBJ whole genome shotgun (WGS) entry which is preliminary data.</text>
</comment>
<feature type="compositionally biased region" description="Basic and acidic residues" evidence="1">
    <location>
        <begin position="165"/>
        <end position="176"/>
    </location>
</feature>
<evidence type="ECO:0008006" key="4">
    <source>
        <dbReference type="Google" id="ProtNLM"/>
    </source>
</evidence>
<feature type="region of interest" description="Disordered" evidence="1">
    <location>
        <begin position="617"/>
        <end position="638"/>
    </location>
</feature>
<gene>
    <name evidence="2" type="ORF">NQ314_007595</name>
</gene>
<sequence>MDFNEADTTGYKTTPSYEIQKSTSDTKISPTNSIVKAMISSKTKSAKKKNTLTAKRRRVTVNDLSPADIQGYLYQRLRGKHLHWEKRWFVLLGSCLYGFKTKEDPKAAYQMHLKSTILARLSIFLRDDPDALQSWIDLIRSATLPNETAKMQEASLCSETDESDTEKPKTVNEKSDSLKKFGSLKKFTSKKSNNEAAHSGSTSLDRKWFFNKSSSHPKHSLPVPTAQFRSYRKIRTTDVQSSVTTGNFTSHIPFFTPQNLAQSQNVSVPNLTVEVAKNDYGKGKTKPISYVHASNPSLCNMTEFTIPGFTKNPFKQCNESLAGFVTLEELMIRQTEERKMNPHHIVEEVTKNLQLIKPDVVYGKFFFSYSKLVFQYYFSGYSEHTACFSKFEVRYQFVLRIQKTRLNFLPNDSKISHARPSSSSEKHDSGSSCFGKRLGSLKKNHNKTEDFENKTATYPKTTKGYEQKVNRSLPRTHKIQETYTQYNEYESHQRSPYVSDRNLSTKFKEHSYEMIYCPQTINDVQFAQNRTLDDTMYHDTPKKINKIKKQHSFSSADKKSKSNSLMYSGRVQDSSSSKVKLKSAIQYTPMSLPLSQDPKSKPKFAFELNLDEKSQKSGKLKQMFGKSDNKKEKTFLGSPKLHRAIFRKHNSGSDISWPSSTSSSQAVSISQSTYSLENSPPINSEPFSISISPHADYPGLEYPPVFEPETYSLANPQSSLSLLRKQGKSNTP</sequence>
<dbReference type="SUPFAM" id="SSF50729">
    <property type="entry name" value="PH domain-like"/>
    <property type="match status" value="1"/>
</dbReference>
<dbReference type="InterPro" id="IPR011993">
    <property type="entry name" value="PH-like_dom_sf"/>
</dbReference>
<protein>
    <recommendedName>
        <fullName evidence="4">PH domain-containing protein</fullName>
    </recommendedName>
</protein>
<feature type="region of interest" description="Disordered" evidence="1">
    <location>
        <begin position="150"/>
        <end position="176"/>
    </location>
</feature>
<dbReference type="InterPro" id="IPR051566">
    <property type="entry name" value="CNKSR"/>
</dbReference>
<dbReference type="PANTHER" id="PTHR12844">
    <property type="entry name" value="CONNECTOR ENCHANCER OF KINASE SUPPRESSOR OF RAS"/>
    <property type="match status" value="1"/>
</dbReference>
<evidence type="ECO:0000313" key="2">
    <source>
        <dbReference type="EMBL" id="KAJ8952102.1"/>
    </source>
</evidence>
<dbReference type="PANTHER" id="PTHR12844:SF42">
    <property type="entry name" value="CONNECTOR ENHANCER OF KSR PROTEIN CNK"/>
    <property type="match status" value="1"/>
</dbReference>
<feature type="region of interest" description="Disordered" evidence="1">
    <location>
        <begin position="412"/>
        <end position="471"/>
    </location>
</feature>
<dbReference type="EMBL" id="JANEYF010002048">
    <property type="protein sequence ID" value="KAJ8952102.1"/>
    <property type="molecule type" value="Genomic_DNA"/>
</dbReference>
<organism evidence="2 3">
    <name type="scientific">Rhamnusium bicolor</name>
    <dbReference type="NCBI Taxonomy" id="1586634"/>
    <lineage>
        <taxon>Eukaryota</taxon>
        <taxon>Metazoa</taxon>
        <taxon>Ecdysozoa</taxon>
        <taxon>Arthropoda</taxon>
        <taxon>Hexapoda</taxon>
        <taxon>Insecta</taxon>
        <taxon>Pterygota</taxon>
        <taxon>Neoptera</taxon>
        <taxon>Endopterygota</taxon>
        <taxon>Coleoptera</taxon>
        <taxon>Polyphaga</taxon>
        <taxon>Cucujiformia</taxon>
        <taxon>Chrysomeloidea</taxon>
        <taxon>Cerambycidae</taxon>
        <taxon>Lepturinae</taxon>
        <taxon>Rhagiini</taxon>
        <taxon>Rhamnusium</taxon>
    </lineage>
</organism>
<proteinExistence type="predicted"/>
<evidence type="ECO:0000256" key="1">
    <source>
        <dbReference type="SAM" id="MobiDB-lite"/>
    </source>
</evidence>
<dbReference type="Proteomes" id="UP001162156">
    <property type="component" value="Unassembled WGS sequence"/>
</dbReference>
<dbReference type="AlphaFoldDB" id="A0AAV8YN88"/>
<name>A0AAV8YN88_9CUCU</name>
<reference evidence="2" key="1">
    <citation type="journal article" date="2023" name="Insect Mol. Biol.">
        <title>Genome sequencing provides insights into the evolution of gene families encoding plant cell wall-degrading enzymes in longhorned beetles.</title>
        <authorList>
            <person name="Shin N.R."/>
            <person name="Okamura Y."/>
            <person name="Kirsch R."/>
            <person name="Pauchet Y."/>
        </authorList>
    </citation>
    <scope>NUCLEOTIDE SEQUENCE</scope>
    <source>
        <strain evidence="2">RBIC_L_NR</strain>
    </source>
</reference>
<feature type="compositionally biased region" description="Polar residues" evidence="1">
    <location>
        <begin position="562"/>
        <end position="572"/>
    </location>
</feature>